<sequence>MVSISSELHLSKIVVFRIETLAEWLAIEYLLLKNPKKNFEHEKAASRQPSQNAGVPSNPLLSICNASEQEDVSFGQDIQRVQQLLTERAIQVSLF</sequence>
<protein>
    <submittedName>
        <fullName evidence="1">Uncharacterized protein</fullName>
    </submittedName>
</protein>
<organism evidence="1 2">
    <name type="scientific">Caenorhabditis angaria</name>
    <dbReference type="NCBI Taxonomy" id="860376"/>
    <lineage>
        <taxon>Eukaryota</taxon>
        <taxon>Metazoa</taxon>
        <taxon>Ecdysozoa</taxon>
        <taxon>Nematoda</taxon>
        <taxon>Chromadorea</taxon>
        <taxon>Rhabditida</taxon>
        <taxon>Rhabditina</taxon>
        <taxon>Rhabditomorpha</taxon>
        <taxon>Rhabditoidea</taxon>
        <taxon>Rhabditidae</taxon>
        <taxon>Peloderinae</taxon>
        <taxon>Caenorhabditis</taxon>
    </lineage>
</organism>
<gene>
    <name evidence="1" type="ORF">CAMP_LOCUS10248</name>
</gene>
<evidence type="ECO:0000313" key="1">
    <source>
        <dbReference type="EMBL" id="CAI5447611.1"/>
    </source>
</evidence>
<proteinExistence type="predicted"/>
<evidence type="ECO:0000313" key="2">
    <source>
        <dbReference type="Proteomes" id="UP001152747"/>
    </source>
</evidence>
<reference evidence="1" key="1">
    <citation type="submission" date="2022-11" db="EMBL/GenBank/DDBJ databases">
        <authorList>
            <person name="Kikuchi T."/>
        </authorList>
    </citation>
    <scope>NUCLEOTIDE SEQUENCE</scope>
    <source>
        <strain evidence="1">PS1010</strain>
    </source>
</reference>
<keyword evidence="2" id="KW-1185">Reference proteome</keyword>
<comment type="caution">
    <text evidence="1">The sequence shown here is derived from an EMBL/GenBank/DDBJ whole genome shotgun (WGS) entry which is preliminary data.</text>
</comment>
<dbReference type="AlphaFoldDB" id="A0A9P1N4K2"/>
<dbReference type="EMBL" id="CANHGI010000004">
    <property type="protein sequence ID" value="CAI5447611.1"/>
    <property type="molecule type" value="Genomic_DNA"/>
</dbReference>
<name>A0A9P1N4K2_9PELO</name>
<accession>A0A9P1N4K2</accession>
<dbReference type="Proteomes" id="UP001152747">
    <property type="component" value="Unassembled WGS sequence"/>
</dbReference>